<keyword evidence="3" id="KW-0012">Acyltransferase</keyword>
<dbReference type="EC" id="2.3.-.-" evidence="3"/>
<feature type="transmembrane region" description="Helical" evidence="1">
    <location>
        <begin position="156"/>
        <end position="178"/>
    </location>
</feature>
<keyword evidence="1" id="KW-0812">Transmembrane</keyword>
<comment type="caution">
    <text evidence="3">The sequence shown here is derived from an EMBL/GenBank/DDBJ whole genome shotgun (WGS) entry which is preliminary data.</text>
</comment>
<name>A0ABU4SUL0_9PSEU</name>
<evidence type="ECO:0000313" key="4">
    <source>
        <dbReference type="Proteomes" id="UP001285521"/>
    </source>
</evidence>
<dbReference type="Pfam" id="PF01757">
    <property type="entry name" value="Acyl_transf_3"/>
    <property type="match status" value="1"/>
</dbReference>
<sequence>MFSPSGDLTTSFRKVPTVSSQVASSSRLPSLTGMRFVAAAMVFVFHGSLEFLFRTPEVGFLYMIATSTAGFVGVSFFFILSGFVLTWSARPGDTKGNFFRRRFAKILPNHVVTFVAAIVLLLVFRQAIDPASAVANLFLLQSWVPNYDVLLSGNGVAWSLSVEALFYLSFPFLLVLINKIRPSRLWFYAGAAILAVLLVPLVAKAVLPSTPVWPWGPASYAQIWFVYNFPVTRLFEFALGIILARIVMTGRWIGLGVKWGIALAVVGYVASLFVPFLYAFVGATIIPLALLIPAAAVADVKGRKTVFARSSMVWLGEVSFAFYLVHRLVLTYGHWAFGTEINAFGALGGKAWSAPVALAFLVAAFAVSLLIAWALFAWVETPFMRRFGRTKVKPLQTSPQEDVVGAVR</sequence>
<keyword evidence="3" id="KW-0808">Transferase</keyword>
<evidence type="ECO:0000313" key="3">
    <source>
        <dbReference type="EMBL" id="MDX8029438.1"/>
    </source>
</evidence>
<organism evidence="3 4">
    <name type="scientific">Lentzea miocenica</name>
    <dbReference type="NCBI Taxonomy" id="3095431"/>
    <lineage>
        <taxon>Bacteria</taxon>
        <taxon>Bacillati</taxon>
        <taxon>Actinomycetota</taxon>
        <taxon>Actinomycetes</taxon>
        <taxon>Pseudonocardiales</taxon>
        <taxon>Pseudonocardiaceae</taxon>
        <taxon>Lentzea</taxon>
    </lineage>
</organism>
<evidence type="ECO:0000259" key="2">
    <source>
        <dbReference type="Pfam" id="PF01757"/>
    </source>
</evidence>
<feature type="transmembrane region" description="Helical" evidence="1">
    <location>
        <begin position="312"/>
        <end position="337"/>
    </location>
</feature>
<dbReference type="PANTHER" id="PTHR23028:SF53">
    <property type="entry name" value="ACYL_TRANSF_3 DOMAIN-CONTAINING PROTEIN"/>
    <property type="match status" value="1"/>
</dbReference>
<protein>
    <submittedName>
        <fullName evidence="3">Acyltransferase</fullName>
        <ecNumber evidence="3">2.3.-.-</ecNumber>
    </submittedName>
</protein>
<feature type="transmembrane region" description="Helical" evidence="1">
    <location>
        <begin position="357"/>
        <end position="379"/>
    </location>
</feature>
<dbReference type="EMBL" id="JAXAVW010000003">
    <property type="protein sequence ID" value="MDX8029438.1"/>
    <property type="molecule type" value="Genomic_DNA"/>
</dbReference>
<dbReference type="Proteomes" id="UP001285521">
    <property type="component" value="Unassembled WGS sequence"/>
</dbReference>
<keyword evidence="1" id="KW-0472">Membrane</keyword>
<feature type="domain" description="Acyltransferase 3" evidence="2">
    <location>
        <begin position="30"/>
        <end position="373"/>
    </location>
</feature>
<feature type="transmembrane region" description="Helical" evidence="1">
    <location>
        <begin position="36"/>
        <end position="53"/>
    </location>
</feature>
<dbReference type="PANTHER" id="PTHR23028">
    <property type="entry name" value="ACETYLTRANSFERASE"/>
    <property type="match status" value="1"/>
</dbReference>
<gene>
    <name evidence="3" type="ORF">SK803_04415</name>
</gene>
<dbReference type="GO" id="GO:0016746">
    <property type="term" value="F:acyltransferase activity"/>
    <property type="evidence" value="ECO:0007669"/>
    <property type="project" value="UniProtKB-KW"/>
</dbReference>
<feature type="transmembrane region" description="Helical" evidence="1">
    <location>
        <begin position="106"/>
        <end position="128"/>
    </location>
</feature>
<dbReference type="InterPro" id="IPR050879">
    <property type="entry name" value="Acyltransferase_3"/>
</dbReference>
<feature type="transmembrane region" description="Helical" evidence="1">
    <location>
        <begin position="185"/>
        <end position="203"/>
    </location>
</feature>
<dbReference type="InterPro" id="IPR002656">
    <property type="entry name" value="Acyl_transf_3_dom"/>
</dbReference>
<evidence type="ECO:0000256" key="1">
    <source>
        <dbReference type="SAM" id="Phobius"/>
    </source>
</evidence>
<feature type="transmembrane region" description="Helical" evidence="1">
    <location>
        <begin position="276"/>
        <end position="300"/>
    </location>
</feature>
<proteinExistence type="predicted"/>
<feature type="transmembrane region" description="Helical" evidence="1">
    <location>
        <begin position="251"/>
        <end position="270"/>
    </location>
</feature>
<reference evidence="3 4" key="1">
    <citation type="submission" date="2023-11" db="EMBL/GenBank/DDBJ databases">
        <title>Lentzea sokolovensis, sp. nov., Lentzea kristufkii, sp. nov., and Lentzea miocenensis, sp. nov., rare actinobacteria from Sokolov Coal Basin, Miocene lacustrine sediment, Czech Republic.</title>
        <authorList>
            <person name="Lara A."/>
            <person name="Kotroba L."/>
            <person name="Nouioui I."/>
            <person name="Neumann-Schaal M."/>
            <person name="Mast Y."/>
            <person name="Chronakova A."/>
        </authorList>
    </citation>
    <scope>NUCLEOTIDE SEQUENCE [LARGE SCALE GENOMIC DNA]</scope>
    <source>
        <strain evidence="3 4">BCCO 10_0856</strain>
    </source>
</reference>
<feature type="transmembrane region" description="Helical" evidence="1">
    <location>
        <begin position="59"/>
        <end position="85"/>
    </location>
</feature>
<feature type="transmembrane region" description="Helical" evidence="1">
    <location>
        <begin position="223"/>
        <end position="244"/>
    </location>
</feature>
<keyword evidence="4" id="KW-1185">Reference proteome</keyword>
<keyword evidence="1" id="KW-1133">Transmembrane helix</keyword>
<accession>A0ABU4SUL0</accession>